<accession>A0A0S4IVL4</accession>
<proteinExistence type="predicted"/>
<dbReference type="EMBL" id="CYKH01000520">
    <property type="protein sequence ID" value="CUG04532.1"/>
    <property type="molecule type" value="Genomic_DNA"/>
</dbReference>
<reference evidence="2" key="1">
    <citation type="submission" date="2015-09" db="EMBL/GenBank/DDBJ databases">
        <authorList>
            <consortium name="Pathogen Informatics"/>
        </authorList>
    </citation>
    <scope>NUCLEOTIDE SEQUENCE [LARGE SCALE GENOMIC DNA]</scope>
    <source>
        <strain evidence="2">Lake Konstanz</strain>
    </source>
</reference>
<name>A0A0S4IVL4_BODSA</name>
<keyword evidence="2" id="KW-1185">Reference proteome</keyword>
<evidence type="ECO:0000313" key="2">
    <source>
        <dbReference type="Proteomes" id="UP000051952"/>
    </source>
</evidence>
<protein>
    <submittedName>
        <fullName evidence="1">Uncharacterized protein</fullName>
    </submittedName>
</protein>
<gene>
    <name evidence="1" type="ORF">BSAL_70600</name>
</gene>
<dbReference type="Proteomes" id="UP000051952">
    <property type="component" value="Unassembled WGS sequence"/>
</dbReference>
<sequence>MPKERKQKLIMMKELALAAVLPGTQSDYLRDIHILFKLCEIKKIKELREDEFLMVMMEYADAGYSVSRVEKFRAAVAHYQVTELIESARWTRDEGFKKRFKGLLSLCATSRLRGGITVVKLREYLPLLSLVGQESTRRLPYR</sequence>
<dbReference type="AlphaFoldDB" id="A0A0S4IVL4"/>
<evidence type="ECO:0000313" key="1">
    <source>
        <dbReference type="EMBL" id="CUG04532.1"/>
    </source>
</evidence>
<dbReference type="VEuPathDB" id="TriTrypDB:BSAL_70600"/>
<organism evidence="1 2">
    <name type="scientific">Bodo saltans</name>
    <name type="common">Flagellated protozoan</name>
    <dbReference type="NCBI Taxonomy" id="75058"/>
    <lineage>
        <taxon>Eukaryota</taxon>
        <taxon>Discoba</taxon>
        <taxon>Euglenozoa</taxon>
        <taxon>Kinetoplastea</taxon>
        <taxon>Metakinetoplastina</taxon>
        <taxon>Eubodonida</taxon>
        <taxon>Bodonidae</taxon>
        <taxon>Bodo</taxon>
    </lineage>
</organism>